<accession>G4FGI1</accession>
<dbReference type="EMBL" id="AE000512">
    <property type="protein sequence ID" value="AAD36856.1"/>
    <property type="molecule type" value="Genomic_DNA"/>
</dbReference>
<dbReference type="KEGG" id="tma:TM1793"/>
<dbReference type="OrthoDB" id="37392at2"/>
<proteinExistence type="predicted"/>
<dbReference type="KEGG" id="tmm:Tmari_1803"/>
<dbReference type="CDD" id="cd09656">
    <property type="entry name" value="Cmr3_III-B"/>
    <property type="match status" value="1"/>
</dbReference>
<dbReference type="Gene3D" id="2.60.40.4350">
    <property type="match status" value="1"/>
</dbReference>
<dbReference type="Gene3D" id="3.30.70.2940">
    <property type="match status" value="1"/>
</dbReference>
<reference evidence="1 2" key="1">
    <citation type="journal article" date="1999" name="Nature">
        <title>Evidence for lateral gene transfer between Archaea and Bacteria from genome sequence of Thermotoga maritima.</title>
        <authorList>
            <person name="Nelson K.E."/>
            <person name="Clayton R.A."/>
            <person name="Gill S.R."/>
            <person name="Gwinn M.L."/>
            <person name="Dodson R.J."/>
            <person name="Haft D.H."/>
            <person name="Hickey E.K."/>
            <person name="Peterson J.D."/>
            <person name="Nelson W.C."/>
            <person name="Ketchum K.A."/>
            <person name="McDonald L."/>
            <person name="Utterback T.R."/>
            <person name="Malek J.A."/>
            <person name="Linher K.D."/>
            <person name="Garrett M.M."/>
            <person name="Stewart A.M."/>
            <person name="Cotton M.D."/>
            <person name="Pratt M.S."/>
            <person name="Phillips C.A."/>
            <person name="Richardson D."/>
            <person name="Heidelberg J."/>
            <person name="Sutton G.G."/>
            <person name="Fleischmann R.D."/>
            <person name="White O."/>
            <person name="Salzberg S.L."/>
            <person name="Smith H.O."/>
            <person name="Venter J.C."/>
            <person name="Fraser C.M."/>
        </authorList>
    </citation>
    <scope>NUCLEOTIDE SEQUENCE [LARGE SCALE GENOMIC DNA]</scope>
    <source>
        <strain evidence="2">ATCC 43589 / DSM 3109 / JCM 10099 / NBRC 100826 / MSB8</strain>
    </source>
</reference>
<dbReference type="InterPro" id="IPR010165">
    <property type="entry name" value="CRISPR-Cmr3_IIIB"/>
</dbReference>
<dbReference type="KEGG" id="tmw:THMA_1839"/>
<dbReference type="PATRIC" id="fig|243274.17.peg.1803"/>
<keyword evidence="2" id="KW-1185">Reference proteome</keyword>
<dbReference type="Proteomes" id="UP000008183">
    <property type="component" value="Chromosome"/>
</dbReference>
<gene>
    <name evidence="1" type="ordered locus">TM_1793</name>
</gene>
<evidence type="ECO:0000313" key="1">
    <source>
        <dbReference type="EMBL" id="AAD36856.1"/>
    </source>
</evidence>
<dbReference type="Pfam" id="PF09700">
    <property type="entry name" value="Cas_Cmr3"/>
    <property type="match status" value="1"/>
</dbReference>
<dbReference type="KEGG" id="tmi:THEMA_05225"/>
<evidence type="ECO:0008006" key="3">
    <source>
        <dbReference type="Google" id="ProtNLM"/>
    </source>
</evidence>
<dbReference type="InterPro" id="IPR019117">
    <property type="entry name" value="CRISPR-assoc_protein_Cmr3"/>
</dbReference>
<accession>Q9X2B3</accession>
<dbReference type="PIR" id="F72209">
    <property type="entry name" value="F72209"/>
</dbReference>
<evidence type="ECO:0000313" key="2">
    <source>
        <dbReference type="Proteomes" id="UP000008183"/>
    </source>
</evidence>
<dbReference type="NCBIfam" id="TIGR01888">
    <property type="entry name" value="cas_cmr3"/>
    <property type="match status" value="1"/>
</dbReference>
<dbReference type="EnsemblBacteria" id="AAD36856">
    <property type="protein sequence ID" value="AAD36856"/>
    <property type="gene ID" value="TM_1793"/>
</dbReference>
<name>Q9X2B3_THEMA</name>
<protein>
    <recommendedName>
        <fullName evidence="3">CRISPR-associated RAMP Cmr3</fullName>
    </recommendedName>
</protein>
<dbReference type="RefSeq" id="WP_004082340.1">
    <property type="nucleotide sequence ID" value="NC_000853.1"/>
</dbReference>
<dbReference type="InParanoid" id="Q9X2B3"/>
<sequence>MKLWAIYFEPEDWVGFRETRRFSFSDRVESVFPSSFPFYGAVRTALLMKNQKFDPGDVERAGDVRMFGPFVFENTPEGRKHYFPLPRNIYKTDSGYRVTPIVEIDGVYLPWKPEYKMDSKESTSGGLIELSDLELLRSNTQGVCKFDLVSAEKIFKKETHIGVAFEENRKKVKERMIYSISYYRFYDGGFFMFTDDERTVELVSKLDGVFLGMKSKWSAVEVEELNTTAFDPPDYKNVAVALITPAVFDGGGMPKDKTILGKRVLTTAGIRKQVVSGWDLRENKPKKIYHAVSPGAVYYLEGKVNGHVLNESKFTDFGFGRCIFMKYEKL</sequence>
<dbReference type="PaxDb" id="243274-THEMA_05225"/>
<dbReference type="AlphaFoldDB" id="Q9X2B3"/>
<organism evidence="1 2">
    <name type="scientific">Thermotoga maritima (strain ATCC 43589 / DSM 3109 / JCM 10099 / NBRC 100826 / MSB8)</name>
    <dbReference type="NCBI Taxonomy" id="243274"/>
    <lineage>
        <taxon>Bacteria</taxon>
        <taxon>Thermotogati</taxon>
        <taxon>Thermotogota</taxon>
        <taxon>Thermotogae</taxon>
        <taxon>Thermotogales</taxon>
        <taxon>Thermotogaceae</taxon>
        <taxon>Thermotoga</taxon>
    </lineage>
</organism>